<dbReference type="Proteomes" id="UP000566819">
    <property type="component" value="Unassembled WGS sequence"/>
</dbReference>
<protein>
    <submittedName>
        <fullName evidence="2">Uncharacterized protein</fullName>
    </submittedName>
</protein>
<evidence type="ECO:0000256" key="1">
    <source>
        <dbReference type="SAM" id="MobiDB-lite"/>
    </source>
</evidence>
<dbReference type="AlphaFoldDB" id="A0A8H4W421"/>
<feature type="compositionally biased region" description="Polar residues" evidence="1">
    <location>
        <begin position="94"/>
        <end position="112"/>
    </location>
</feature>
<proteinExistence type="predicted"/>
<comment type="caution">
    <text evidence="2">The sequence shown here is derived from an EMBL/GenBank/DDBJ whole genome shotgun (WGS) entry which is preliminary data.</text>
</comment>
<keyword evidence="3" id="KW-1185">Reference proteome</keyword>
<organism evidence="2 3">
    <name type="scientific">Cudoniella acicularis</name>
    <dbReference type="NCBI Taxonomy" id="354080"/>
    <lineage>
        <taxon>Eukaryota</taxon>
        <taxon>Fungi</taxon>
        <taxon>Dikarya</taxon>
        <taxon>Ascomycota</taxon>
        <taxon>Pezizomycotina</taxon>
        <taxon>Leotiomycetes</taxon>
        <taxon>Helotiales</taxon>
        <taxon>Tricladiaceae</taxon>
        <taxon>Cudoniella</taxon>
    </lineage>
</organism>
<gene>
    <name evidence="2" type="ORF">G7Y89_g7947</name>
</gene>
<feature type="region of interest" description="Disordered" evidence="1">
    <location>
        <begin position="1"/>
        <end position="22"/>
    </location>
</feature>
<evidence type="ECO:0000313" key="3">
    <source>
        <dbReference type="Proteomes" id="UP000566819"/>
    </source>
</evidence>
<evidence type="ECO:0000313" key="2">
    <source>
        <dbReference type="EMBL" id="KAF4630194.1"/>
    </source>
</evidence>
<reference evidence="2 3" key="1">
    <citation type="submission" date="2020-03" db="EMBL/GenBank/DDBJ databases">
        <title>Draft Genome Sequence of Cudoniella acicularis.</title>
        <authorList>
            <person name="Buettner E."/>
            <person name="Kellner H."/>
        </authorList>
    </citation>
    <scope>NUCLEOTIDE SEQUENCE [LARGE SCALE GENOMIC DNA]</scope>
    <source>
        <strain evidence="2 3">DSM 108380</strain>
    </source>
</reference>
<dbReference type="EMBL" id="JAAMPI010000578">
    <property type="protein sequence ID" value="KAF4630194.1"/>
    <property type="molecule type" value="Genomic_DNA"/>
</dbReference>
<accession>A0A8H4W421</accession>
<name>A0A8H4W421_9HELO</name>
<feature type="region of interest" description="Disordered" evidence="1">
    <location>
        <begin position="93"/>
        <end position="112"/>
    </location>
</feature>
<sequence length="112" mass="12434">MEKPTSFADAVAGKRNPGAEKAEKLRLQKIEEGKKIFHITSAPRRKHTNVMPTNGAMLDKLREVQAVCHAIGQCLPLKLHGLLSQLFSRRLLSKTGQESSDGSDQQRLTETQ</sequence>